<feature type="coiled-coil region" evidence="1">
    <location>
        <begin position="135"/>
        <end position="176"/>
    </location>
</feature>
<evidence type="ECO:0000256" key="1">
    <source>
        <dbReference type="SAM" id="Coils"/>
    </source>
</evidence>
<sequence length="277" mass="31555">MAQSDFPELRTLFDKNREVVKMLKGEKQLTDKQIFFTAVYSKLGKKIAESKDKTSLTAFTTVMTGRYQVCHPDSITVTWHNYDTGEKLFEHTFAVSRLQREEEPMQHTETPVPATGFQGLGEVEVNNLVEKRLTEMRQREEYERMRDENQKMQLQIAELETRNADLSHDIAAKETTESYMKILGMALPGLSKFFGGAGLLSMLAGTDEPEQTAPALGAASTVTPEPVAITPKPKDEREEMIFMLRDYMMDELSQQEVARCISCSWKYKKTRPLSSAY</sequence>
<dbReference type="EMBL" id="QKTW01000022">
    <property type="protein sequence ID" value="PZF71560.1"/>
    <property type="molecule type" value="Genomic_DNA"/>
</dbReference>
<name>A0A2W2AH64_9BACT</name>
<dbReference type="Proteomes" id="UP000248745">
    <property type="component" value="Unassembled WGS sequence"/>
</dbReference>
<evidence type="ECO:0000313" key="4">
    <source>
        <dbReference type="Proteomes" id="UP000248745"/>
    </source>
</evidence>
<evidence type="ECO:0000256" key="2">
    <source>
        <dbReference type="SAM" id="MobiDB-lite"/>
    </source>
</evidence>
<comment type="caution">
    <text evidence="3">The sequence shown here is derived from an EMBL/GenBank/DDBJ whole genome shotgun (WGS) entry which is preliminary data.</text>
</comment>
<keyword evidence="4" id="KW-1185">Reference proteome</keyword>
<dbReference type="AlphaFoldDB" id="A0A2W2AH64"/>
<protein>
    <submittedName>
        <fullName evidence="3">Uncharacterized protein</fullName>
    </submittedName>
</protein>
<organism evidence="3 4">
    <name type="scientific">Taibaiella soli</name>
    <dbReference type="NCBI Taxonomy" id="1649169"/>
    <lineage>
        <taxon>Bacteria</taxon>
        <taxon>Pseudomonadati</taxon>
        <taxon>Bacteroidota</taxon>
        <taxon>Chitinophagia</taxon>
        <taxon>Chitinophagales</taxon>
        <taxon>Chitinophagaceae</taxon>
        <taxon>Taibaiella</taxon>
    </lineage>
</organism>
<proteinExistence type="predicted"/>
<gene>
    <name evidence="3" type="ORF">DN068_15915</name>
</gene>
<evidence type="ECO:0000313" key="3">
    <source>
        <dbReference type="EMBL" id="PZF71560.1"/>
    </source>
</evidence>
<reference evidence="3 4" key="1">
    <citation type="submission" date="2018-06" db="EMBL/GenBank/DDBJ databases">
        <title>Mucibacter soli gen. nov., sp. nov., a new member of the family Chitinophagaceae producing mucin.</title>
        <authorList>
            <person name="Kim M.-K."/>
            <person name="Park S."/>
            <person name="Kim T.-S."/>
            <person name="Joung Y."/>
            <person name="Han J.-H."/>
            <person name="Kim S.B."/>
        </authorList>
    </citation>
    <scope>NUCLEOTIDE SEQUENCE [LARGE SCALE GENOMIC DNA]</scope>
    <source>
        <strain evidence="3 4">R1-15</strain>
    </source>
</reference>
<feature type="region of interest" description="Disordered" evidence="2">
    <location>
        <begin position="215"/>
        <end position="235"/>
    </location>
</feature>
<accession>A0A2W2AH64</accession>
<dbReference type="RefSeq" id="WP_110999934.1">
    <property type="nucleotide sequence ID" value="NZ_QKTW01000022.1"/>
</dbReference>
<keyword evidence="1" id="KW-0175">Coiled coil</keyword>
<dbReference type="OrthoDB" id="9822314at2"/>